<evidence type="ECO:0000313" key="2">
    <source>
        <dbReference type="Proteomes" id="UP000245137"/>
    </source>
</evidence>
<organism evidence="1 2">
    <name type="scientific">Methylosinus sporium</name>
    <dbReference type="NCBI Taxonomy" id="428"/>
    <lineage>
        <taxon>Bacteria</taxon>
        <taxon>Pseudomonadati</taxon>
        <taxon>Pseudomonadota</taxon>
        <taxon>Alphaproteobacteria</taxon>
        <taxon>Hyphomicrobiales</taxon>
        <taxon>Methylocystaceae</taxon>
        <taxon>Methylosinus</taxon>
    </lineage>
</organism>
<dbReference type="AlphaFoldDB" id="A0A2U1SSQ9"/>
<accession>A0A2U1SSQ9</accession>
<protein>
    <submittedName>
        <fullName evidence="1">Uncharacterized protein</fullName>
    </submittedName>
</protein>
<proteinExistence type="predicted"/>
<sequence>MRIELTAFEFTLLRRIDRVVLPILNKTKPSGNESAPDIVPINDTAGLKALFAGLKERARRD</sequence>
<comment type="caution">
    <text evidence="1">The sequence shown here is derived from an EMBL/GenBank/DDBJ whole genome shotgun (WGS) entry which is preliminary data.</text>
</comment>
<gene>
    <name evidence="1" type="ORF">C5689_06225</name>
</gene>
<dbReference type="RefSeq" id="WP_108916409.1">
    <property type="nucleotide sequence ID" value="NZ_CP189553.1"/>
</dbReference>
<dbReference type="EMBL" id="PUIV01000006">
    <property type="protein sequence ID" value="PWB94656.1"/>
    <property type="molecule type" value="Genomic_DNA"/>
</dbReference>
<keyword evidence="2" id="KW-1185">Reference proteome</keyword>
<evidence type="ECO:0000313" key="1">
    <source>
        <dbReference type="EMBL" id="PWB94656.1"/>
    </source>
</evidence>
<dbReference type="Proteomes" id="UP000245137">
    <property type="component" value="Unassembled WGS sequence"/>
</dbReference>
<reference evidence="1 2" key="1">
    <citation type="journal article" date="2018" name="Appl. Microbiol. Biotechnol.">
        <title>Co-cultivation of the strictly anaerobic methanogen Methanosarcina barkeri with aerobic methanotrophs in an oxygen-limited membrane bioreactor.</title>
        <authorList>
            <person name="In 't Zandt M.H."/>
            <person name="van den Bosch T.J.M."/>
            <person name="Rijkers R."/>
            <person name="van Kessel M.A.H.J."/>
            <person name="Jetten M.S.M."/>
            <person name="Welte C.U."/>
        </authorList>
    </citation>
    <scope>NUCLEOTIDE SEQUENCE [LARGE SCALE GENOMIC DNA]</scope>
    <source>
        <strain evidence="1 2">DSM 17706</strain>
    </source>
</reference>
<name>A0A2U1SSQ9_METSR</name>